<keyword evidence="3" id="KW-1185">Reference proteome</keyword>
<name>H6RP33_BLASD</name>
<dbReference type="AlphaFoldDB" id="H6RP33"/>
<sequence>MALLGPLLGWSLLLPATAANAGADNSNVRAETPMTAPLAPGESAWVAVVWAADKTVTNWSTTVSAPAGVTVSYPTTRGGADTSLYGSATLVGKTRDFTAFRLAVPYSQRTSFPVTVTSTYTLCGDNGQCKNRGQRNESRTSSTTATVTVPVVPAVGPPFTQETIRVAIAAGSSDFQQISFTGGQTDLAAFSVRVGALPAGLEVAYPGDRAASTLNGGSTLVGRRTDHVGIRFAATSLPAGTYTVPLTISYTAASPVTTTGTVTLVVS</sequence>
<dbReference type="RefSeq" id="WP_014375584.1">
    <property type="nucleotide sequence ID" value="NC_016943.1"/>
</dbReference>
<dbReference type="KEGG" id="bsd:BLASA_1775"/>
<keyword evidence="1" id="KW-0732">Signal</keyword>
<evidence type="ECO:0000256" key="1">
    <source>
        <dbReference type="SAM" id="SignalP"/>
    </source>
</evidence>
<evidence type="ECO:0000313" key="3">
    <source>
        <dbReference type="Proteomes" id="UP000007517"/>
    </source>
</evidence>
<proteinExistence type="predicted"/>
<dbReference type="HOGENOM" id="CLU_1040779_0_0_11"/>
<dbReference type="Proteomes" id="UP000007517">
    <property type="component" value="Chromosome"/>
</dbReference>
<organism evidence="2 3">
    <name type="scientific">Blastococcus saxobsidens (strain DD2)</name>
    <dbReference type="NCBI Taxonomy" id="1146883"/>
    <lineage>
        <taxon>Bacteria</taxon>
        <taxon>Bacillati</taxon>
        <taxon>Actinomycetota</taxon>
        <taxon>Actinomycetes</taxon>
        <taxon>Geodermatophilales</taxon>
        <taxon>Geodermatophilaceae</taxon>
        <taxon>Blastococcus</taxon>
    </lineage>
</organism>
<reference evidence="2 3" key="1">
    <citation type="journal article" date="2012" name="J. Bacteriol.">
        <title>Genome Sequence of Blastococcus saxobsidens DD2, a Stone-Inhabiting Bacterium.</title>
        <authorList>
            <person name="Chouaia B."/>
            <person name="Crotti E."/>
            <person name="Brusetti L."/>
            <person name="Daffonchio D."/>
            <person name="Essoussi I."/>
            <person name="Nouioui I."/>
            <person name="Sbissi I."/>
            <person name="Ghodhbane-Gtari F."/>
            <person name="Gtari M."/>
            <person name="Vacherie B."/>
            <person name="Barbe V."/>
            <person name="Medigue C."/>
            <person name="Gury J."/>
            <person name="Pujic P."/>
            <person name="Normand P."/>
        </authorList>
    </citation>
    <scope>NUCLEOTIDE SEQUENCE [LARGE SCALE GENOMIC DNA]</scope>
    <source>
        <strain evidence="2 3">DD2</strain>
    </source>
</reference>
<dbReference type="eggNOG" id="ENOG5032E2M">
    <property type="taxonomic scope" value="Bacteria"/>
</dbReference>
<dbReference type="STRING" id="1146883.BLASA_1775"/>
<feature type="chain" id="PRO_5039265170" evidence="1">
    <location>
        <begin position="22"/>
        <end position="267"/>
    </location>
</feature>
<reference evidence="3" key="2">
    <citation type="submission" date="2012-02" db="EMBL/GenBank/DDBJ databases">
        <title>Complete genome sequence of Blastococcus saxobsidens strain DD2.</title>
        <authorList>
            <person name="Genoscope."/>
        </authorList>
    </citation>
    <scope>NUCLEOTIDE SEQUENCE [LARGE SCALE GENOMIC DNA]</scope>
    <source>
        <strain evidence="3">DD2</strain>
    </source>
</reference>
<feature type="signal peptide" evidence="1">
    <location>
        <begin position="1"/>
        <end position="21"/>
    </location>
</feature>
<protein>
    <submittedName>
        <fullName evidence="2">Uncharacterized protein</fullName>
    </submittedName>
</protein>
<dbReference type="EMBL" id="FO117623">
    <property type="protein sequence ID" value="CCG02694.1"/>
    <property type="molecule type" value="Genomic_DNA"/>
</dbReference>
<gene>
    <name evidence="2" type="ordered locus">BLASA_1775</name>
</gene>
<evidence type="ECO:0000313" key="2">
    <source>
        <dbReference type="EMBL" id="CCG02694.1"/>
    </source>
</evidence>
<accession>H6RP33</accession>